<accession>A0ABQ4BLS6</accession>
<sequence>MPGSARTITASSVVVYLAVSLRSRLREHSAAAGRSHTQIVFDALNDTHHRLAELTGNPLPEHAQDGIFVAQRPARRQHREDQVQVSIRPNPENLAVIDGLACTHTAGNRSALIAAALDAYLPVPMKGSPG</sequence>
<dbReference type="EMBL" id="BOMS01000130">
    <property type="protein sequence ID" value="GIE71616.1"/>
    <property type="molecule type" value="Genomic_DNA"/>
</dbReference>
<reference evidence="1 2" key="1">
    <citation type="submission" date="2021-01" db="EMBL/GenBank/DDBJ databases">
        <title>Whole genome shotgun sequence of Actinoplanes palleronii NBRC 14916.</title>
        <authorList>
            <person name="Komaki H."/>
            <person name="Tamura T."/>
        </authorList>
    </citation>
    <scope>NUCLEOTIDE SEQUENCE [LARGE SCALE GENOMIC DNA]</scope>
    <source>
        <strain evidence="1 2">NBRC 14916</strain>
    </source>
</reference>
<organism evidence="1 2">
    <name type="scientific">Actinoplanes palleronii</name>
    <dbReference type="NCBI Taxonomy" id="113570"/>
    <lineage>
        <taxon>Bacteria</taxon>
        <taxon>Bacillati</taxon>
        <taxon>Actinomycetota</taxon>
        <taxon>Actinomycetes</taxon>
        <taxon>Micromonosporales</taxon>
        <taxon>Micromonosporaceae</taxon>
        <taxon>Actinoplanes</taxon>
    </lineage>
</organism>
<protein>
    <submittedName>
        <fullName evidence="1">Uncharacterized protein</fullName>
    </submittedName>
</protein>
<name>A0ABQ4BLS6_9ACTN</name>
<comment type="caution">
    <text evidence="1">The sequence shown here is derived from an EMBL/GenBank/DDBJ whole genome shotgun (WGS) entry which is preliminary data.</text>
</comment>
<proteinExistence type="predicted"/>
<gene>
    <name evidence="1" type="ORF">Apa02nite_077240</name>
</gene>
<evidence type="ECO:0000313" key="2">
    <source>
        <dbReference type="Proteomes" id="UP000624709"/>
    </source>
</evidence>
<dbReference type="Proteomes" id="UP000624709">
    <property type="component" value="Unassembled WGS sequence"/>
</dbReference>
<evidence type="ECO:0000313" key="1">
    <source>
        <dbReference type="EMBL" id="GIE71616.1"/>
    </source>
</evidence>
<dbReference type="RefSeq" id="WP_157441599.1">
    <property type="nucleotide sequence ID" value="NZ_BAAATY010000042.1"/>
</dbReference>
<keyword evidence="2" id="KW-1185">Reference proteome</keyword>